<protein>
    <submittedName>
        <fullName evidence="2">Uncharacterized protein</fullName>
    </submittedName>
</protein>
<feature type="region of interest" description="Disordered" evidence="1">
    <location>
        <begin position="1"/>
        <end position="24"/>
    </location>
</feature>
<reference evidence="2 3" key="1">
    <citation type="journal article" date="2011" name="PLoS Genet.">
        <title>Azospirillum genomes reveal transition of bacteria from aquatic to terrestrial environments.</title>
        <authorList>
            <person name="Wisniewski-Dye F."/>
            <person name="Borziak K."/>
            <person name="Khalsa-Moyers G."/>
            <person name="Alexandre G."/>
            <person name="Sukharnikov L.O."/>
            <person name="Wuichet K."/>
            <person name="Hurst G.B."/>
            <person name="McDonald W.H."/>
            <person name="Robertson J.S."/>
            <person name="Barbe V."/>
            <person name="Calteau A."/>
            <person name="Rouy Z."/>
            <person name="Mangenot S."/>
            <person name="Prigent-Combaret C."/>
            <person name="Normand P."/>
            <person name="Boyer M."/>
            <person name="Siguier P."/>
            <person name="Dessaux Y."/>
            <person name="Elmerich C."/>
            <person name="Condemine G."/>
            <person name="Krishnen G."/>
            <person name="Kennedy I."/>
            <person name="Paterson A.H."/>
            <person name="Gonzalez V."/>
            <person name="Mavingui P."/>
            <person name="Zhulin I.B."/>
        </authorList>
    </citation>
    <scope>NUCLEOTIDE SEQUENCE [LARGE SCALE GENOMIC DNA]</scope>
    <source>
        <strain evidence="2 3">Sp245</strain>
    </source>
</reference>
<organism evidence="2 3">
    <name type="scientific">Azospirillum baldaniorum</name>
    <dbReference type="NCBI Taxonomy" id="1064539"/>
    <lineage>
        <taxon>Bacteria</taxon>
        <taxon>Pseudomonadati</taxon>
        <taxon>Pseudomonadota</taxon>
        <taxon>Alphaproteobacteria</taxon>
        <taxon>Rhodospirillales</taxon>
        <taxon>Azospirillaceae</taxon>
        <taxon>Azospirillum</taxon>
    </lineage>
</organism>
<proteinExistence type="predicted"/>
<name>A0A9P1NPC1_9PROT</name>
<sequence length="24" mass="2681">MRALSAFCPERPCPKQSSPPPPHF</sequence>
<dbReference type="EMBL" id="HE577328">
    <property type="protein sequence ID" value="CCD00667.1"/>
    <property type="molecule type" value="Genomic_DNA"/>
</dbReference>
<dbReference type="KEGG" id="abs:AZOBR_p1110131"/>
<evidence type="ECO:0000313" key="3">
    <source>
        <dbReference type="Proteomes" id="UP000007319"/>
    </source>
</evidence>
<keyword evidence="2" id="KW-0614">Plasmid</keyword>
<dbReference type="Proteomes" id="UP000007319">
    <property type="component" value="Plasmid AZOBR_p1"/>
</dbReference>
<geneLocation type="plasmid" evidence="2 3">
    <name>AZOBR_p1</name>
</geneLocation>
<accession>A0A9P1NPC1</accession>
<gene>
    <name evidence="2" type="ORF">AZOBR_p1110131</name>
</gene>
<keyword evidence="3" id="KW-1185">Reference proteome</keyword>
<evidence type="ECO:0000256" key="1">
    <source>
        <dbReference type="SAM" id="MobiDB-lite"/>
    </source>
</evidence>
<dbReference type="AlphaFoldDB" id="A0A9P1NPC1"/>
<evidence type="ECO:0000313" key="2">
    <source>
        <dbReference type="EMBL" id="CCD00667.1"/>
    </source>
</evidence>